<gene>
    <name evidence="4" type="ORF">SAMN06296020_10613</name>
</gene>
<dbReference type="Gene3D" id="2.40.420.20">
    <property type="match status" value="1"/>
</dbReference>
<dbReference type="Gene3D" id="2.40.50.100">
    <property type="match status" value="1"/>
</dbReference>
<name>A0AA45WVV5_9CLOT</name>
<organism evidence="4 5">
    <name type="scientific">Anoxynatronum buryatiense</name>
    <dbReference type="NCBI Taxonomy" id="489973"/>
    <lineage>
        <taxon>Bacteria</taxon>
        <taxon>Bacillati</taxon>
        <taxon>Bacillota</taxon>
        <taxon>Clostridia</taxon>
        <taxon>Eubacteriales</taxon>
        <taxon>Clostridiaceae</taxon>
        <taxon>Anoxynatronum</taxon>
    </lineage>
</organism>
<dbReference type="Pfam" id="PF25990">
    <property type="entry name" value="Beta-barrel_YknX"/>
    <property type="match status" value="1"/>
</dbReference>
<dbReference type="RefSeq" id="WP_283409185.1">
    <property type="nucleotide sequence ID" value="NZ_FXUF01000006.1"/>
</dbReference>
<feature type="coiled-coil region" evidence="1">
    <location>
        <begin position="90"/>
        <end position="153"/>
    </location>
</feature>
<dbReference type="GO" id="GO:1990281">
    <property type="term" value="C:efflux pump complex"/>
    <property type="evidence" value="ECO:0007669"/>
    <property type="project" value="TreeGrafter"/>
</dbReference>
<feature type="signal peptide" evidence="2">
    <location>
        <begin position="1"/>
        <end position="27"/>
    </location>
</feature>
<keyword evidence="1" id="KW-0175">Coiled coil</keyword>
<evidence type="ECO:0000256" key="1">
    <source>
        <dbReference type="SAM" id="Coils"/>
    </source>
</evidence>
<feature type="chain" id="PRO_5041343685" evidence="2">
    <location>
        <begin position="28"/>
        <end position="442"/>
    </location>
</feature>
<accession>A0AA45WVV5</accession>
<dbReference type="GO" id="GO:0015562">
    <property type="term" value="F:efflux transmembrane transporter activity"/>
    <property type="evidence" value="ECO:0007669"/>
    <property type="project" value="TreeGrafter"/>
</dbReference>
<sequence>MKFSRKKKIIIGMVAVALVLGGGSVNAKLNSAANSGVAISVSDVVRKDIKSTLTLRAPLEGTESVEVVSRLHYEILSIDVKEGDKVEKDRVLAVLDASHLEEEIEKLKDNVELLQIRNTEGKSSKDTSATLAEQRLKEELEGSQRSYESALEMYGIAKNRYESTAVLYDSGGATKWDLTDRENALNEAKRKVDAFHVIDGKVQATDAQLAEIRNATEYLNNASEAKSIEIAKKELERKQKELEDCKVKSSIQGTITRVNAKVGRFADEIDDKNPMFVIENIDTLKMVANVSEYDIGKMEIGQQVKISADILNGDEVDGIVSRISPTGEQKQGSNERIIPVQIDVTGDTKGLIAGINASAKVETAVAQNVLVIPFEALIDNGDDTYSIFVLQEDRTIQKLNVSLGVEDVLEVQVICDELKEGDKVVMNPHVSMTDGMSVIVNE</sequence>
<evidence type="ECO:0000256" key="2">
    <source>
        <dbReference type="SAM" id="SignalP"/>
    </source>
</evidence>
<evidence type="ECO:0000259" key="3">
    <source>
        <dbReference type="Pfam" id="PF25990"/>
    </source>
</evidence>
<dbReference type="Gene3D" id="2.40.30.170">
    <property type="match status" value="1"/>
</dbReference>
<comment type="caution">
    <text evidence="4">The sequence shown here is derived from an EMBL/GenBank/DDBJ whole genome shotgun (WGS) entry which is preliminary data.</text>
</comment>
<feature type="domain" description="YknX-like beta-barrel" evidence="3">
    <location>
        <begin position="285"/>
        <end position="360"/>
    </location>
</feature>
<evidence type="ECO:0000313" key="4">
    <source>
        <dbReference type="EMBL" id="SMP56062.1"/>
    </source>
</evidence>
<protein>
    <submittedName>
        <fullName evidence="4">RND family efflux transporter, MFP subunit</fullName>
    </submittedName>
</protein>
<dbReference type="AlphaFoldDB" id="A0AA45WVV5"/>
<dbReference type="PANTHER" id="PTHR30469:SF33">
    <property type="entry name" value="SLR1207 PROTEIN"/>
    <property type="match status" value="1"/>
</dbReference>
<keyword evidence="2" id="KW-0732">Signal</keyword>
<evidence type="ECO:0000313" key="5">
    <source>
        <dbReference type="Proteomes" id="UP001158066"/>
    </source>
</evidence>
<feature type="coiled-coil region" evidence="1">
    <location>
        <begin position="221"/>
        <end position="248"/>
    </location>
</feature>
<keyword evidence="5" id="KW-1185">Reference proteome</keyword>
<proteinExistence type="predicted"/>
<dbReference type="InterPro" id="IPR058636">
    <property type="entry name" value="Beta-barrel_YknX"/>
</dbReference>
<reference evidence="4" key="1">
    <citation type="submission" date="2017-05" db="EMBL/GenBank/DDBJ databases">
        <authorList>
            <person name="Varghese N."/>
            <person name="Submissions S."/>
        </authorList>
    </citation>
    <scope>NUCLEOTIDE SEQUENCE</scope>
    <source>
        <strain evidence="4">Su22</strain>
    </source>
</reference>
<dbReference type="Proteomes" id="UP001158066">
    <property type="component" value="Unassembled WGS sequence"/>
</dbReference>
<dbReference type="PANTHER" id="PTHR30469">
    <property type="entry name" value="MULTIDRUG RESISTANCE PROTEIN MDTA"/>
    <property type="match status" value="1"/>
</dbReference>
<dbReference type="EMBL" id="FXUF01000006">
    <property type="protein sequence ID" value="SMP56062.1"/>
    <property type="molecule type" value="Genomic_DNA"/>
</dbReference>